<dbReference type="Proteomes" id="UP000067626">
    <property type="component" value="Chromosome"/>
</dbReference>
<sequence>MATRRGASSSKASSPKAASPRGASFDAKLARIRALEGEPAVVAAAELKRFLGEASGYLVGEAARVVAALELSALSGDVADAVLRFVAAPAEADKGCFGKRAMVEALMALDASAPEAYLAGLRHVQKEPAYGGPVDTAPSLRGMCAHALVEMDFRWAALEIAPMLHDAEPVARVAAAEALARTGEVLCAAALHVKVLSGDAEPEVLGACYKGLLALDARRYVPLVAEALRQGEELAAIALGESRLPEALGVLEEAVAGAATGKGTGRFLEGVMLGVALLRSDEGNAFLVRCVAEGSEAKAAAALGALALHRHDGRLVGHAREAVAQRGSAKLRGVLEEKLGAA</sequence>
<protein>
    <recommendedName>
        <fullName evidence="4">PBS lyase</fullName>
    </recommendedName>
</protein>
<dbReference type="KEGG" id="ccro:CMC5_009760"/>
<gene>
    <name evidence="2" type="ORF">CMC5_009760</name>
</gene>
<accession>A0A0K1E7L3</accession>
<proteinExistence type="predicted"/>
<evidence type="ECO:0000256" key="1">
    <source>
        <dbReference type="SAM" id="MobiDB-lite"/>
    </source>
</evidence>
<dbReference type="OrthoDB" id="115545at2"/>
<organism evidence="2 3">
    <name type="scientific">Chondromyces crocatus</name>
    <dbReference type="NCBI Taxonomy" id="52"/>
    <lineage>
        <taxon>Bacteria</taxon>
        <taxon>Pseudomonadati</taxon>
        <taxon>Myxococcota</taxon>
        <taxon>Polyangia</taxon>
        <taxon>Polyangiales</taxon>
        <taxon>Polyangiaceae</taxon>
        <taxon>Chondromyces</taxon>
    </lineage>
</organism>
<dbReference type="InterPro" id="IPR011989">
    <property type="entry name" value="ARM-like"/>
</dbReference>
<dbReference type="STRING" id="52.CMC5_009760"/>
<feature type="region of interest" description="Disordered" evidence="1">
    <location>
        <begin position="1"/>
        <end position="21"/>
    </location>
</feature>
<dbReference type="AlphaFoldDB" id="A0A0K1E7L3"/>
<evidence type="ECO:0000313" key="2">
    <source>
        <dbReference type="EMBL" id="AKT36855.1"/>
    </source>
</evidence>
<keyword evidence="3" id="KW-1185">Reference proteome</keyword>
<dbReference type="EMBL" id="CP012159">
    <property type="protein sequence ID" value="AKT36855.1"/>
    <property type="molecule type" value="Genomic_DNA"/>
</dbReference>
<evidence type="ECO:0000313" key="3">
    <source>
        <dbReference type="Proteomes" id="UP000067626"/>
    </source>
</evidence>
<reference evidence="2 3" key="1">
    <citation type="submission" date="2015-07" db="EMBL/GenBank/DDBJ databases">
        <title>Genome analysis of myxobacterium Chondromyces crocatus Cm c5 reveals a high potential for natural compound synthesis and the genetic basis for the loss of fruiting body formation.</title>
        <authorList>
            <person name="Zaburannyi N."/>
            <person name="Bunk B."/>
            <person name="Maier J."/>
            <person name="Overmann J."/>
            <person name="Mueller R."/>
        </authorList>
    </citation>
    <scope>NUCLEOTIDE SEQUENCE [LARGE SCALE GENOMIC DNA]</scope>
    <source>
        <strain evidence="2 3">Cm c5</strain>
    </source>
</reference>
<dbReference type="Gene3D" id="1.25.10.10">
    <property type="entry name" value="Leucine-rich Repeat Variant"/>
    <property type="match status" value="1"/>
</dbReference>
<dbReference type="RefSeq" id="WP_050429305.1">
    <property type="nucleotide sequence ID" value="NZ_CP012159.1"/>
</dbReference>
<evidence type="ECO:0008006" key="4">
    <source>
        <dbReference type="Google" id="ProtNLM"/>
    </source>
</evidence>
<name>A0A0K1E7L3_CHOCO</name>